<feature type="region of interest" description="Disordered" evidence="10">
    <location>
        <begin position="244"/>
        <end position="267"/>
    </location>
</feature>
<organism evidence="11 12">
    <name type="scientific">Linnemannia exigua</name>
    <dbReference type="NCBI Taxonomy" id="604196"/>
    <lineage>
        <taxon>Eukaryota</taxon>
        <taxon>Fungi</taxon>
        <taxon>Fungi incertae sedis</taxon>
        <taxon>Mucoromycota</taxon>
        <taxon>Mortierellomycotina</taxon>
        <taxon>Mortierellomycetes</taxon>
        <taxon>Mortierellales</taxon>
        <taxon>Mortierellaceae</taxon>
        <taxon>Linnemannia</taxon>
    </lineage>
</organism>
<comment type="catalytic activity">
    <reaction evidence="9">
        <text>L-lysyl-[histone] + acetyl-CoA = N(6)-acetyl-L-lysyl-[histone] + CoA + H(+)</text>
        <dbReference type="Rhea" id="RHEA:21992"/>
        <dbReference type="Rhea" id="RHEA-COMP:9845"/>
        <dbReference type="Rhea" id="RHEA-COMP:11338"/>
        <dbReference type="ChEBI" id="CHEBI:15378"/>
        <dbReference type="ChEBI" id="CHEBI:29969"/>
        <dbReference type="ChEBI" id="CHEBI:57287"/>
        <dbReference type="ChEBI" id="CHEBI:57288"/>
        <dbReference type="ChEBI" id="CHEBI:61930"/>
        <dbReference type="EC" id="2.3.1.48"/>
    </reaction>
    <physiologicalReaction direction="left-to-right" evidence="9">
        <dbReference type="Rhea" id="RHEA:21993"/>
    </physiologicalReaction>
</comment>
<keyword evidence="7" id="KW-0804">Transcription</keyword>
<dbReference type="GO" id="GO:0005634">
    <property type="term" value="C:nucleus"/>
    <property type="evidence" value="ECO:0007669"/>
    <property type="project" value="UniProtKB-SubCell"/>
</dbReference>
<dbReference type="Pfam" id="PF08214">
    <property type="entry name" value="HAT_KAT11"/>
    <property type="match status" value="1"/>
</dbReference>
<proteinExistence type="predicted"/>
<dbReference type="InterPro" id="IPR051236">
    <property type="entry name" value="HAT_RTT109-like"/>
</dbReference>
<evidence type="ECO:0000313" key="12">
    <source>
        <dbReference type="Proteomes" id="UP001194580"/>
    </source>
</evidence>
<feature type="region of interest" description="Disordered" evidence="10">
    <location>
        <begin position="324"/>
        <end position="359"/>
    </location>
</feature>
<dbReference type="Proteomes" id="UP001194580">
    <property type="component" value="Unassembled WGS sequence"/>
</dbReference>
<gene>
    <name evidence="11" type="ORF">BGZ95_010607</name>
</gene>
<feature type="compositionally biased region" description="Basic residues" evidence="10">
    <location>
        <begin position="346"/>
        <end position="356"/>
    </location>
</feature>
<evidence type="ECO:0000256" key="2">
    <source>
        <dbReference type="ARBA" id="ARBA00013184"/>
    </source>
</evidence>
<dbReference type="SMART" id="SM01250">
    <property type="entry name" value="KAT11"/>
    <property type="match status" value="1"/>
</dbReference>
<dbReference type="EMBL" id="JAAAIL010000721">
    <property type="protein sequence ID" value="KAG0273596.1"/>
    <property type="molecule type" value="Genomic_DNA"/>
</dbReference>
<dbReference type="PANTHER" id="PTHR31571:SF2">
    <property type="entry name" value="HISTONE ACETYLTRANSFERASE RTT109"/>
    <property type="match status" value="1"/>
</dbReference>
<keyword evidence="8" id="KW-0539">Nucleus</keyword>
<comment type="caution">
    <text evidence="11">The sequence shown here is derived from an EMBL/GenBank/DDBJ whole genome shotgun (WGS) entry which is preliminary data.</text>
</comment>
<keyword evidence="3" id="KW-0808">Transferase</keyword>
<evidence type="ECO:0000256" key="9">
    <source>
        <dbReference type="ARBA" id="ARBA00048940"/>
    </source>
</evidence>
<keyword evidence="5" id="KW-0007">Acetylation</keyword>
<dbReference type="InterPro" id="IPR013178">
    <property type="entry name" value="Histone_AcTrfase_Rtt109/CBP"/>
</dbReference>
<feature type="compositionally biased region" description="Basic and acidic residues" evidence="10">
    <location>
        <begin position="324"/>
        <end position="334"/>
    </location>
</feature>
<dbReference type="GO" id="GO:0006355">
    <property type="term" value="P:regulation of DNA-templated transcription"/>
    <property type="evidence" value="ECO:0007669"/>
    <property type="project" value="InterPro"/>
</dbReference>
<evidence type="ECO:0000256" key="10">
    <source>
        <dbReference type="SAM" id="MobiDB-lite"/>
    </source>
</evidence>
<reference evidence="11" key="1">
    <citation type="journal article" date="2020" name="Fungal Divers.">
        <title>Resolving the Mortierellaceae phylogeny through synthesis of multi-gene phylogenetics and phylogenomics.</title>
        <authorList>
            <person name="Vandepol N."/>
            <person name="Liber J."/>
            <person name="Desiro A."/>
            <person name="Na H."/>
            <person name="Kennedy M."/>
            <person name="Barry K."/>
            <person name="Grigoriev I.V."/>
            <person name="Miller A.N."/>
            <person name="O'Donnell K."/>
            <person name="Stajich J.E."/>
            <person name="Bonito G."/>
        </authorList>
    </citation>
    <scope>NUCLEOTIDE SEQUENCE</scope>
    <source>
        <strain evidence="11">NRRL 28262</strain>
    </source>
</reference>
<comment type="subcellular location">
    <subcellularLocation>
        <location evidence="1">Nucleus</location>
    </subcellularLocation>
</comment>
<dbReference type="GO" id="GO:0006974">
    <property type="term" value="P:DNA damage response"/>
    <property type="evidence" value="ECO:0007669"/>
    <property type="project" value="UniProtKB-KW"/>
</dbReference>
<feature type="region of interest" description="Disordered" evidence="10">
    <location>
        <begin position="98"/>
        <end position="120"/>
    </location>
</feature>
<evidence type="ECO:0000256" key="4">
    <source>
        <dbReference type="ARBA" id="ARBA00022763"/>
    </source>
</evidence>
<evidence type="ECO:0000256" key="1">
    <source>
        <dbReference type="ARBA" id="ARBA00004123"/>
    </source>
</evidence>
<feature type="compositionally biased region" description="Acidic residues" evidence="10">
    <location>
        <begin position="473"/>
        <end position="488"/>
    </location>
</feature>
<sequence>MSQHQGQHSFVFDNKDDLILRSIAHELHTTLNQPPQPDHPESDPPTVDVQGYEFRLESFLTRPRTNTTLFPPRVQKSRYERIMCQERLVLLSAGLSTCSSTSTTSADRQDVDLDKDTSTDTDNKAGHVLIAGLEVLEYILTPLSPKPLQPSGNNKSLPPPQEERIIYIAKVDTSGYWPLPGLDTSSLRGKSPAQALVKGYLRSIRTNSHGLPTLPLADVGDNIHSSSAAAAAKMSALSIAASASASSSPPPLVTTTTTRSTATRPHRPQKTSLYIFARAQPQYLFAESAKNPRKRVLDDRGLVRWWKNTAASVYAEDLMMSQTQEKEQELEKDNQTTLSSSSNSSRRGRKKKKGGKTKVQAWWHIPGIETDRQAHNVIQSPFPTVSTSTSTSTTGTSPSKFEWTYGYPDKDSKELANALIPQFPDDPKSRMMQSPSCQGGFVNIRTFWELAAIGEESGAGKITGFFRVVEEAVDSEGEEDEEEAESGEAVEAKDESGKKERVLQGEEEEEEAKPVTGTTAGYTKVINFLLDLDFSTLDAAKRSTIAWQERVDLWIRKSSEKEVEHALEVNKNHQQQEGGKEVKEVKGEVVVARPLWIQKGTVAIFLRTAALESSVIQEPTTPAEAVVVAESVPAPAVVVNTLNMGLIKRKTPTTPAPTPSVNVLGVGLIKRKELTPATITPAATATATITPTVNVLGAGLIKRKVVALTTTTTASTPSTASLETPVAAPAVNVLGANLIKRKVAPTSAPIPTTTPTTGSDSSSVAPVVNILGASFIKKRKTDS</sequence>
<protein>
    <recommendedName>
        <fullName evidence="2">histone acetyltransferase</fullName>
        <ecNumber evidence="2">2.3.1.48</ecNumber>
    </recommendedName>
</protein>
<name>A0AAD4H5V3_9FUNG</name>
<feature type="region of interest" description="Disordered" evidence="10">
    <location>
        <begin position="473"/>
        <end position="516"/>
    </location>
</feature>
<evidence type="ECO:0000256" key="5">
    <source>
        <dbReference type="ARBA" id="ARBA00022990"/>
    </source>
</evidence>
<keyword evidence="6" id="KW-0805">Transcription regulation</keyword>
<dbReference type="AlphaFoldDB" id="A0AAD4H5V3"/>
<evidence type="ECO:0000256" key="7">
    <source>
        <dbReference type="ARBA" id="ARBA00023163"/>
    </source>
</evidence>
<feature type="compositionally biased region" description="Basic and acidic residues" evidence="10">
    <location>
        <begin position="107"/>
        <end position="120"/>
    </location>
</feature>
<dbReference type="PROSITE" id="PS51728">
    <property type="entry name" value="RTT109_HAT"/>
    <property type="match status" value="1"/>
</dbReference>
<evidence type="ECO:0000256" key="8">
    <source>
        <dbReference type="ARBA" id="ARBA00023242"/>
    </source>
</evidence>
<evidence type="ECO:0000313" key="11">
    <source>
        <dbReference type="EMBL" id="KAG0273596.1"/>
    </source>
</evidence>
<dbReference type="InterPro" id="IPR016849">
    <property type="entry name" value="Rtt109"/>
</dbReference>
<accession>A0AAD4H5V3</accession>
<dbReference type="GO" id="GO:0032931">
    <property type="term" value="F:histone H3K56 acetyltransferase activity"/>
    <property type="evidence" value="ECO:0007669"/>
    <property type="project" value="TreeGrafter"/>
</dbReference>
<evidence type="ECO:0000256" key="6">
    <source>
        <dbReference type="ARBA" id="ARBA00023015"/>
    </source>
</evidence>
<feature type="compositionally biased region" description="Low complexity" evidence="10">
    <location>
        <begin position="244"/>
        <end position="263"/>
    </location>
</feature>
<dbReference type="EC" id="2.3.1.48" evidence="2"/>
<keyword evidence="12" id="KW-1185">Reference proteome</keyword>
<keyword evidence="4" id="KW-0227">DNA damage</keyword>
<feature type="compositionally biased region" description="Basic and acidic residues" evidence="10">
    <location>
        <begin position="490"/>
        <end position="504"/>
    </location>
</feature>
<evidence type="ECO:0000256" key="3">
    <source>
        <dbReference type="ARBA" id="ARBA00022679"/>
    </source>
</evidence>
<dbReference type="PANTHER" id="PTHR31571">
    <property type="entry name" value="ALTERED INHERITANCE OF MITOCHONDRIA PROTEIN 6"/>
    <property type="match status" value="1"/>
</dbReference>